<protein>
    <submittedName>
        <fullName evidence="2">PIG-L domain-containing protein</fullName>
    </submittedName>
</protein>
<evidence type="ECO:0000313" key="2">
    <source>
        <dbReference type="EMBL" id="OPC81378.1"/>
    </source>
</evidence>
<sequence length="239" mass="26283">MLDDRDVERVLVLAAHPDDIDFGAAGTVATWTEAGIEVSYCLVTDGDAGGFDPAVPRSEIGGIRRAEQGAAAAHVGVRQLYWLGYPDGRVAASMELRRDISRVIRQVRPQRMVIPSPERDWSRLAPSHPDHLEAGEAAMRAIYPDARNPFAHPELLEAEGLKEWTVPETWLSPTAAPNHAVDVTEVFERKIAALLSHESQTGHLPELREHVVSMLEGNAARFDLGAGRMAEVFRVVDTR</sequence>
<dbReference type="Gene3D" id="3.40.50.10320">
    <property type="entry name" value="LmbE-like"/>
    <property type="match status" value="1"/>
</dbReference>
<dbReference type="AlphaFoldDB" id="A0A1T3NX41"/>
<dbReference type="RefSeq" id="WP_078975678.1">
    <property type="nucleotide sequence ID" value="NZ_MWQN01000001.1"/>
</dbReference>
<dbReference type="GO" id="GO:0016137">
    <property type="term" value="P:glycoside metabolic process"/>
    <property type="evidence" value="ECO:0007669"/>
    <property type="project" value="UniProtKB-ARBA"/>
</dbReference>
<evidence type="ECO:0000256" key="1">
    <source>
        <dbReference type="ARBA" id="ARBA00022833"/>
    </source>
</evidence>
<dbReference type="InterPro" id="IPR024078">
    <property type="entry name" value="LmbE-like_dom_sf"/>
</dbReference>
<dbReference type="EMBL" id="MWQN01000001">
    <property type="protein sequence ID" value="OPC81378.1"/>
    <property type="molecule type" value="Genomic_DNA"/>
</dbReference>
<organism evidence="2 3">
    <name type="scientific">Embleya scabrispora</name>
    <dbReference type="NCBI Taxonomy" id="159449"/>
    <lineage>
        <taxon>Bacteria</taxon>
        <taxon>Bacillati</taxon>
        <taxon>Actinomycetota</taxon>
        <taxon>Actinomycetes</taxon>
        <taxon>Kitasatosporales</taxon>
        <taxon>Streptomycetaceae</taxon>
        <taxon>Embleya</taxon>
    </lineage>
</organism>
<dbReference type="STRING" id="159449.B4N89_10865"/>
<dbReference type="SUPFAM" id="SSF102588">
    <property type="entry name" value="LmbE-like"/>
    <property type="match status" value="1"/>
</dbReference>
<keyword evidence="3" id="KW-1185">Reference proteome</keyword>
<proteinExistence type="predicted"/>
<dbReference type="PANTHER" id="PTHR12993:SF28">
    <property type="entry name" value="LMBE FAMILY PROTEIN"/>
    <property type="match status" value="1"/>
</dbReference>
<dbReference type="GO" id="GO:0016811">
    <property type="term" value="F:hydrolase activity, acting on carbon-nitrogen (but not peptide) bonds, in linear amides"/>
    <property type="evidence" value="ECO:0007669"/>
    <property type="project" value="TreeGrafter"/>
</dbReference>
<dbReference type="Proteomes" id="UP000190037">
    <property type="component" value="Unassembled WGS sequence"/>
</dbReference>
<dbReference type="InterPro" id="IPR003737">
    <property type="entry name" value="GlcNAc_PI_deacetylase-related"/>
</dbReference>
<reference evidence="2 3" key="1">
    <citation type="submission" date="2017-03" db="EMBL/GenBank/DDBJ databases">
        <title>Draft genome sequence of Streptomyces scabrisporus NF3, endophyte isolated from Amphipterygium adstringens.</title>
        <authorList>
            <person name="Vazquez M."/>
            <person name="Ceapa C.D."/>
            <person name="Rodriguez Luna D."/>
            <person name="Sanchez Esquivel S."/>
        </authorList>
    </citation>
    <scope>NUCLEOTIDE SEQUENCE [LARGE SCALE GENOMIC DNA]</scope>
    <source>
        <strain evidence="2 3">NF3</strain>
    </source>
</reference>
<dbReference type="OrthoDB" id="3514174at2"/>
<evidence type="ECO:0000313" key="3">
    <source>
        <dbReference type="Proteomes" id="UP000190037"/>
    </source>
</evidence>
<accession>A0A1T3NX41</accession>
<keyword evidence="1" id="KW-0862">Zinc</keyword>
<dbReference type="Pfam" id="PF02585">
    <property type="entry name" value="PIG-L"/>
    <property type="match status" value="1"/>
</dbReference>
<comment type="caution">
    <text evidence="2">The sequence shown here is derived from an EMBL/GenBank/DDBJ whole genome shotgun (WGS) entry which is preliminary data.</text>
</comment>
<name>A0A1T3NX41_9ACTN</name>
<dbReference type="PANTHER" id="PTHR12993">
    <property type="entry name" value="N-ACETYLGLUCOSAMINYL-PHOSPHATIDYLINOSITOL DE-N-ACETYLASE-RELATED"/>
    <property type="match status" value="1"/>
</dbReference>
<gene>
    <name evidence="2" type="ORF">B4N89_10865</name>
</gene>